<protein>
    <recommendedName>
        <fullName evidence="1">Cupin-like domain-containing protein</fullName>
    </recommendedName>
</protein>
<proteinExistence type="predicted"/>
<dbReference type="Pfam" id="PF13621">
    <property type="entry name" value="Cupin_8"/>
    <property type="match status" value="1"/>
</dbReference>
<dbReference type="AlphaFoldDB" id="A0A8C2HCB1"/>
<dbReference type="InterPro" id="IPR041667">
    <property type="entry name" value="Cupin_8"/>
</dbReference>
<accession>A0A8C2HCB1</accession>
<dbReference type="Ensembl" id="ENSCCRT00020035686.1">
    <property type="protein sequence ID" value="ENSCCRP00020032639.1"/>
    <property type="gene ID" value="ENSCCRG00020014741.1"/>
</dbReference>
<evidence type="ECO:0000313" key="3">
    <source>
        <dbReference type="Proteomes" id="UP000694701"/>
    </source>
</evidence>
<dbReference type="Proteomes" id="UP000694701">
    <property type="component" value="Unplaced"/>
</dbReference>
<sequence>MGPYLHFSFIVTGLVPTSPASFIMPSVIGQLCLDIVITLVGFSSAAQPGLVPFVDLLHKNHYGNLYCVISGQKEFILLLPMDRPFIPYGKEHFLYPAVSFLFEIADEEDTTKVPWIPLDLLNPEYDWRDVVPALPVKLLFFVLAVNFWYNMECDIKYNYFQLVESLTNAAEMCMYIFGDLE</sequence>
<evidence type="ECO:0000313" key="2">
    <source>
        <dbReference type="Ensembl" id="ENSCCRP00020032639.1"/>
    </source>
</evidence>
<dbReference type="InterPro" id="IPR014710">
    <property type="entry name" value="RmlC-like_jellyroll"/>
</dbReference>
<name>A0A8C2HCB1_CYPCA</name>
<feature type="domain" description="Cupin-like" evidence="1">
    <location>
        <begin position="56"/>
        <end position="125"/>
    </location>
</feature>
<evidence type="ECO:0000259" key="1">
    <source>
        <dbReference type="Pfam" id="PF13621"/>
    </source>
</evidence>
<dbReference type="Gene3D" id="2.60.120.10">
    <property type="entry name" value="Jelly Rolls"/>
    <property type="match status" value="1"/>
</dbReference>
<organism evidence="2 3">
    <name type="scientific">Cyprinus carpio</name>
    <name type="common">Common carp</name>
    <dbReference type="NCBI Taxonomy" id="7962"/>
    <lineage>
        <taxon>Eukaryota</taxon>
        <taxon>Metazoa</taxon>
        <taxon>Chordata</taxon>
        <taxon>Craniata</taxon>
        <taxon>Vertebrata</taxon>
        <taxon>Euteleostomi</taxon>
        <taxon>Actinopterygii</taxon>
        <taxon>Neopterygii</taxon>
        <taxon>Teleostei</taxon>
        <taxon>Ostariophysi</taxon>
        <taxon>Cypriniformes</taxon>
        <taxon>Cyprinidae</taxon>
        <taxon>Cyprininae</taxon>
        <taxon>Cyprinus</taxon>
    </lineage>
</organism>
<reference evidence="2" key="1">
    <citation type="submission" date="2025-08" db="UniProtKB">
        <authorList>
            <consortium name="Ensembl"/>
        </authorList>
    </citation>
    <scope>IDENTIFICATION</scope>
</reference>